<reference evidence="2 3" key="1">
    <citation type="journal article" date="2015" name="Nature">
        <title>rRNA introns, odd ribosomes, and small enigmatic genomes across a large radiation of phyla.</title>
        <authorList>
            <person name="Brown C.T."/>
            <person name="Hug L.A."/>
            <person name="Thomas B.C."/>
            <person name="Sharon I."/>
            <person name="Castelle C.J."/>
            <person name="Singh A."/>
            <person name="Wilkins M.J."/>
            <person name="Williams K.H."/>
            <person name="Banfield J.F."/>
        </authorList>
    </citation>
    <scope>NUCLEOTIDE SEQUENCE [LARGE SCALE GENOMIC DNA]</scope>
</reference>
<feature type="compositionally biased region" description="Polar residues" evidence="1">
    <location>
        <begin position="11"/>
        <end position="24"/>
    </location>
</feature>
<proteinExistence type="predicted"/>
<evidence type="ECO:0000313" key="3">
    <source>
        <dbReference type="Proteomes" id="UP000034354"/>
    </source>
</evidence>
<evidence type="ECO:0000256" key="1">
    <source>
        <dbReference type="SAM" id="MobiDB-lite"/>
    </source>
</evidence>
<gene>
    <name evidence="2" type="ORF">UX09_C0045G0005</name>
</gene>
<dbReference type="AlphaFoldDB" id="A0A0G1MEM4"/>
<dbReference type="EMBL" id="LCKW01000045">
    <property type="protein sequence ID" value="KKU06689.1"/>
    <property type="molecule type" value="Genomic_DNA"/>
</dbReference>
<protein>
    <submittedName>
        <fullName evidence="2">Uncharacterized protein</fullName>
    </submittedName>
</protein>
<name>A0A0G1MEM4_9BACT</name>
<sequence>MRKPRRGFEMPSNQVPLFSKPSGQSAEVHDLAQDLATEEIPGRHVPVVDLSFEPSTGGAEKEPVWKSRVRELRVEFETLASAAAEDDHARLSPEDVRVVKSGQIVDEVLRHVSRAESHEVVGLESTARTHEWEKFDTWLERILTRYGNLAESPKKKSA</sequence>
<feature type="region of interest" description="Disordered" evidence="1">
    <location>
        <begin position="1"/>
        <end position="24"/>
    </location>
</feature>
<accession>A0A0G1MEM4</accession>
<comment type="caution">
    <text evidence="2">The sequence shown here is derived from an EMBL/GenBank/DDBJ whole genome shotgun (WGS) entry which is preliminary data.</text>
</comment>
<dbReference type="Proteomes" id="UP000034354">
    <property type="component" value="Unassembled WGS sequence"/>
</dbReference>
<evidence type="ECO:0000313" key="2">
    <source>
        <dbReference type="EMBL" id="KKU06689.1"/>
    </source>
</evidence>
<organism evidence="2 3">
    <name type="scientific">Candidatus Uhrbacteria bacterium GW2011_GWE2_45_35</name>
    <dbReference type="NCBI Taxonomy" id="1618993"/>
    <lineage>
        <taxon>Bacteria</taxon>
        <taxon>Candidatus Uhriibacteriota</taxon>
    </lineage>
</organism>